<name>A0A841MKG7_9BACT</name>
<dbReference type="RefSeq" id="WP_184496194.1">
    <property type="nucleotide sequence ID" value="NZ_JACIJO010000003.1"/>
</dbReference>
<sequence>MFRRFSFWLLSFIFPLITFAQISIPDLQIPERKPGAETGSAFMQRIMPLELEEREEEIFKALASGNMPDFLRNPISLVDAFTDSQGRSHELIYEIMPDYLAVGSNVDYCRIPMNPYTAQRLADLFGGSLITAKISDHIYENAEVKLDPFFYKPVGRENESVEKFILHNAQIEKQKEEAKGKNGQLIAGIKKDVILSNRLVEGTDRVVIYGWHKLDGNPIQPVYSGHVDWYVDYSHGIRLMNKHVILDGEITTVSKILSDPILFQLFSNETAPMTQTGYRVPER</sequence>
<keyword evidence="2" id="KW-1185">Reference proteome</keyword>
<protein>
    <submittedName>
        <fullName evidence="1">Uncharacterized protein</fullName>
    </submittedName>
</protein>
<dbReference type="EMBL" id="JACIJO010000003">
    <property type="protein sequence ID" value="MBB6327363.1"/>
    <property type="molecule type" value="Genomic_DNA"/>
</dbReference>
<reference evidence="1 2" key="1">
    <citation type="submission" date="2020-08" db="EMBL/GenBank/DDBJ databases">
        <title>Genomic Encyclopedia of Type Strains, Phase IV (KMG-IV): sequencing the most valuable type-strain genomes for metagenomic binning, comparative biology and taxonomic classification.</title>
        <authorList>
            <person name="Goeker M."/>
        </authorList>
    </citation>
    <scope>NUCLEOTIDE SEQUENCE [LARGE SCALE GENOMIC DNA]</scope>
    <source>
        <strain evidence="1 2">DSM 102044</strain>
    </source>
</reference>
<organism evidence="1 2">
    <name type="scientific">Algoriphagus iocasae</name>
    <dbReference type="NCBI Taxonomy" id="1836499"/>
    <lineage>
        <taxon>Bacteria</taxon>
        <taxon>Pseudomonadati</taxon>
        <taxon>Bacteroidota</taxon>
        <taxon>Cytophagia</taxon>
        <taxon>Cytophagales</taxon>
        <taxon>Cyclobacteriaceae</taxon>
        <taxon>Algoriphagus</taxon>
    </lineage>
</organism>
<proteinExistence type="predicted"/>
<evidence type="ECO:0000313" key="1">
    <source>
        <dbReference type="EMBL" id="MBB6327363.1"/>
    </source>
</evidence>
<gene>
    <name evidence="1" type="ORF">FHS59_003006</name>
</gene>
<comment type="caution">
    <text evidence="1">The sequence shown here is derived from an EMBL/GenBank/DDBJ whole genome shotgun (WGS) entry which is preliminary data.</text>
</comment>
<dbReference type="Proteomes" id="UP000588604">
    <property type="component" value="Unassembled WGS sequence"/>
</dbReference>
<accession>A0A841MKG7</accession>
<evidence type="ECO:0000313" key="2">
    <source>
        <dbReference type="Proteomes" id="UP000588604"/>
    </source>
</evidence>
<dbReference type="AlphaFoldDB" id="A0A841MKG7"/>